<dbReference type="Proteomes" id="UP000541558">
    <property type="component" value="Unassembled WGS sequence"/>
</dbReference>
<protein>
    <submittedName>
        <fullName evidence="2">Uncharacterized protein</fullName>
    </submittedName>
</protein>
<keyword evidence="4" id="KW-1185">Reference proteome</keyword>
<reference evidence="2 4" key="1">
    <citation type="journal article" date="2020" name="ISME J.">
        <title>Uncovering the hidden diversity of litter-decomposition mechanisms in mushroom-forming fungi.</title>
        <authorList>
            <person name="Floudas D."/>
            <person name="Bentzer J."/>
            <person name="Ahren D."/>
            <person name="Johansson T."/>
            <person name="Persson P."/>
            <person name="Tunlid A."/>
        </authorList>
    </citation>
    <scope>NUCLEOTIDE SEQUENCE [LARGE SCALE GENOMIC DNA]</scope>
    <source>
        <strain evidence="2 4">CBS 175.51</strain>
    </source>
</reference>
<evidence type="ECO:0000313" key="2">
    <source>
        <dbReference type="EMBL" id="KAF5342098.1"/>
    </source>
</evidence>
<gene>
    <name evidence="2" type="ORF">D9611_001706</name>
    <name evidence="3" type="ORF">D9611_001714</name>
</gene>
<evidence type="ECO:0000313" key="4">
    <source>
        <dbReference type="Proteomes" id="UP000541558"/>
    </source>
</evidence>
<dbReference type="EMBL" id="JAACJK010000001">
    <property type="protein sequence ID" value="KAF5342098.1"/>
    <property type="molecule type" value="Genomic_DNA"/>
</dbReference>
<evidence type="ECO:0000256" key="1">
    <source>
        <dbReference type="SAM" id="MobiDB-lite"/>
    </source>
</evidence>
<dbReference type="EMBL" id="JAACJK010000001">
    <property type="protein sequence ID" value="KAF5342613.1"/>
    <property type="molecule type" value="Genomic_DNA"/>
</dbReference>
<name>A0A8H5CJS0_9AGAR</name>
<comment type="caution">
    <text evidence="2">The sequence shown here is derived from an EMBL/GenBank/DDBJ whole genome shotgun (WGS) entry which is preliminary data.</text>
</comment>
<feature type="region of interest" description="Disordered" evidence="1">
    <location>
        <begin position="100"/>
        <end position="120"/>
    </location>
</feature>
<dbReference type="AlphaFoldDB" id="A0A8H5CJS0"/>
<proteinExistence type="predicted"/>
<evidence type="ECO:0000313" key="3">
    <source>
        <dbReference type="EMBL" id="KAF5342613.1"/>
    </source>
</evidence>
<sequence length="175" mass="18978">MGTIVFSLLLLRQHREAMNLTFVAHRSLKTGPRVIGVDVRLAICSVNLVDDLLLCLLLALGDICGIRKGGVPRRLHGGLKEWGTKQTSKAVQSAKNRLSASVEQATEKEHRRSGSSMTVTGAEALPAYSAEARAMHKRKRSTLLVVGDWLGSLGHRKRDSTIEDGVSNGGVSERI</sequence>
<organism evidence="2 4">
    <name type="scientific">Ephemerocybe angulata</name>
    <dbReference type="NCBI Taxonomy" id="980116"/>
    <lineage>
        <taxon>Eukaryota</taxon>
        <taxon>Fungi</taxon>
        <taxon>Dikarya</taxon>
        <taxon>Basidiomycota</taxon>
        <taxon>Agaricomycotina</taxon>
        <taxon>Agaricomycetes</taxon>
        <taxon>Agaricomycetidae</taxon>
        <taxon>Agaricales</taxon>
        <taxon>Agaricineae</taxon>
        <taxon>Psathyrellaceae</taxon>
        <taxon>Ephemerocybe</taxon>
    </lineage>
</organism>
<accession>A0A8H5CJS0</accession>